<organism evidence="1 2">
    <name type="scientific">Caballeronia calidae</name>
    <dbReference type="NCBI Taxonomy" id="1777139"/>
    <lineage>
        <taxon>Bacteria</taxon>
        <taxon>Pseudomonadati</taxon>
        <taxon>Pseudomonadota</taxon>
        <taxon>Betaproteobacteria</taxon>
        <taxon>Burkholderiales</taxon>
        <taxon>Burkholderiaceae</taxon>
        <taxon>Caballeronia</taxon>
    </lineage>
</organism>
<keyword evidence="2" id="KW-1185">Reference proteome</keyword>
<dbReference type="EMBL" id="FCOX02000203">
    <property type="protein sequence ID" value="SAL07323.1"/>
    <property type="molecule type" value="Genomic_DNA"/>
</dbReference>
<protein>
    <submittedName>
        <fullName evidence="1">Uncharacterized protein</fullName>
    </submittedName>
</protein>
<evidence type="ECO:0000313" key="2">
    <source>
        <dbReference type="Proteomes" id="UP000071859"/>
    </source>
</evidence>
<comment type="caution">
    <text evidence="1">The sequence shown here is derived from an EMBL/GenBank/DDBJ whole genome shotgun (WGS) entry which is preliminary data.</text>
</comment>
<gene>
    <name evidence="1" type="ORF">AWB78_08534</name>
</gene>
<accession>A0A158EKK5</accession>
<dbReference type="AlphaFoldDB" id="A0A158EKK5"/>
<reference evidence="1" key="1">
    <citation type="submission" date="2016-01" db="EMBL/GenBank/DDBJ databases">
        <authorList>
            <person name="Peeters C."/>
        </authorList>
    </citation>
    <scope>NUCLEOTIDE SEQUENCE</scope>
    <source>
        <strain evidence="1">LMG 29321</strain>
    </source>
</reference>
<name>A0A158EKK5_9BURK</name>
<sequence length="31" mass="3540">MVKENSTDKGEERLEIAALSFHAKLRIDPQI</sequence>
<proteinExistence type="predicted"/>
<evidence type="ECO:0000313" key="1">
    <source>
        <dbReference type="EMBL" id="SAL07323.1"/>
    </source>
</evidence>
<dbReference type="Proteomes" id="UP000071859">
    <property type="component" value="Unassembled WGS sequence"/>
</dbReference>